<gene>
    <name evidence="1" type="ORF">KGMB02408_16730</name>
</gene>
<dbReference type="AlphaFoldDB" id="A0A401LT33"/>
<sequence>MTSLIHERKEKTISNPKIALKILPACDDASIHITFNVELATDKRKYEKQAYEIRLSQ</sequence>
<comment type="caution">
    <text evidence="1">The sequence shown here is derived from an EMBL/GenBank/DDBJ whole genome shotgun (WGS) entry which is preliminary data.</text>
</comment>
<dbReference type="EMBL" id="BHWB01000004">
    <property type="protein sequence ID" value="GCB34728.1"/>
    <property type="molecule type" value="Genomic_DNA"/>
</dbReference>
<keyword evidence="2" id="KW-1185">Reference proteome</keyword>
<reference evidence="1 2" key="1">
    <citation type="submission" date="2018-10" db="EMBL/GenBank/DDBJ databases">
        <title>Draft Genome Sequence of Bacteroides sp. KCTC 15687.</title>
        <authorList>
            <person name="Yu S.Y."/>
            <person name="Kim J.S."/>
            <person name="Oh B.S."/>
            <person name="Park S.H."/>
            <person name="Kang S.W."/>
            <person name="Park J.E."/>
            <person name="Choi S.H."/>
            <person name="Han K.I."/>
            <person name="Lee K.C."/>
            <person name="Eom M.K."/>
            <person name="Suh M.K."/>
            <person name="Lee D.H."/>
            <person name="Yoon H."/>
            <person name="Kim B."/>
            <person name="Yang S.J."/>
            <person name="Lee J.S."/>
            <person name="Lee J.H."/>
        </authorList>
    </citation>
    <scope>NUCLEOTIDE SEQUENCE [LARGE SCALE GENOMIC DNA]</scope>
    <source>
        <strain evidence="1 2">KCTC 15687</strain>
    </source>
</reference>
<accession>A0A401LT33</accession>
<protein>
    <submittedName>
        <fullName evidence="1">Uncharacterized protein</fullName>
    </submittedName>
</protein>
<proteinExistence type="predicted"/>
<dbReference type="Proteomes" id="UP000288079">
    <property type="component" value="Unassembled WGS sequence"/>
</dbReference>
<evidence type="ECO:0000313" key="2">
    <source>
        <dbReference type="Proteomes" id="UP000288079"/>
    </source>
</evidence>
<name>A0A401LT33_9BACE</name>
<evidence type="ECO:0000313" key="1">
    <source>
        <dbReference type="EMBL" id="GCB34728.1"/>
    </source>
</evidence>
<organism evidence="1 2">
    <name type="scientific">Bacteroides faecalis</name>
    <dbReference type="NCBI Taxonomy" id="2447885"/>
    <lineage>
        <taxon>Bacteria</taxon>
        <taxon>Pseudomonadati</taxon>
        <taxon>Bacteroidota</taxon>
        <taxon>Bacteroidia</taxon>
        <taxon>Bacteroidales</taxon>
        <taxon>Bacteroidaceae</taxon>
        <taxon>Bacteroides</taxon>
    </lineage>
</organism>